<accession>A0AAV5TNT3</accession>
<dbReference type="Proteomes" id="UP001432027">
    <property type="component" value="Unassembled WGS sequence"/>
</dbReference>
<protein>
    <recommendedName>
        <fullName evidence="3">MSP domain-containing protein</fullName>
    </recommendedName>
</protein>
<reference evidence="1" key="1">
    <citation type="submission" date="2023-10" db="EMBL/GenBank/DDBJ databases">
        <title>Genome assembly of Pristionchus species.</title>
        <authorList>
            <person name="Yoshida K."/>
            <person name="Sommer R.J."/>
        </authorList>
    </citation>
    <scope>NUCLEOTIDE SEQUENCE</scope>
    <source>
        <strain evidence="1">RS0144</strain>
    </source>
</reference>
<evidence type="ECO:0008006" key="3">
    <source>
        <dbReference type="Google" id="ProtNLM"/>
    </source>
</evidence>
<comment type="caution">
    <text evidence="1">The sequence shown here is derived from an EMBL/GenBank/DDBJ whole genome shotgun (WGS) entry which is preliminary data.</text>
</comment>
<dbReference type="EMBL" id="BTSX01000004">
    <property type="protein sequence ID" value="GMS96055.1"/>
    <property type="molecule type" value="Genomic_DNA"/>
</dbReference>
<evidence type="ECO:0000313" key="1">
    <source>
        <dbReference type="EMBL" id="GMS96055.1"/>
    </source>
</evidence>
<name>A0AAV5TNT3_9BILA</name>
<dbReference type="AlphaFoldDB" id="A0AAV5TNT3"/>
<gene>
    <name evidence="1" type="ORF">PENTCL1PPCAC_18230</name>
</gene>
<evidence type="ECO:0000313" key="2">
    <source>
        <dbReference type="Proteomes" id="UP001432027"/>
    </source>
</evidence>
<keyword evidence="2" id="KW-1185">Reference proteome</keyword>
<proteinExistence type="predicted"/>
<sequence length="411" mass="47876">MIRHRELGFIADVQKYLSKFKIGSRLDIQIARTRHVSMHDTIWAVIHAKIHKKVTMKPIVETKKLHTEVTKPLTQSTNALSLSSAAVSSEPVKAMAPVVVKEKEEQLDWKNFVGSYKPYKDLVSVTNVANQSDKENYVKLHPPKAPNEHPPFPSQDKHKQHLNYSDKVNYVKLRPKDEQPFQDERKQHLKFEQIHWRYLKVGWHDDSNGDERAMDGRSYTSHDKPIRVSYPQHFPHPKLNVMKSDNMIFERRAFVTGISPIKTYLWVVDEANPKRSTMYILGEKNPLTMGQWIEGDFKKLYITHERRSQFICLENSWEVVDCPPDIDTKRSRDGDGFQMVVVRVNVSYSIEKNCMVNKYIGDIADPKWLVPRDAIDREMFSAVITLSRRHNSSHYDWTIERLDSANSPESL</sequence>
<organism evidence="1 2">
    <name type="scientific">Pristionchus entomophagus</name>
    <dbReference type="NCBI Taxonomy" id="358040"/>
    <lineage>
        <taxon>Eukaryota</taxon>
        <taxon>Metazoa</taxon>
        <taxon>Ecdysozoa</taxon>
        <taxon>Nematoda</taxon>
        <taxon>Chromadorea</taxon>
        <taxon>Rhabditida</taxon>
        <taxon>Rhabditina</taxon>
        <taxon>Diplogasteromorpha</taxon>
        <taxon>Diplogasteroidea</taxon>
        <taxon>Neodiplogasteridae</taxon>
        <taxon>Pristionchus</taxon>
    </lineage>
</organism>